<proteinExistence type="inferred from homology"/>
<comment type="subcellular location">
    <subcellularLocation>
        <location evidence="6">Cytoplasm</location>
    </subcellularLocation>
</comment>
<name>A0A1F7TZC8_9BACT</name>
<dbReference type="GO" id="GO:0008855">
    <property type="term" value="F:exodeoxyribonuclease VII activity"/>
    <property type="evidence" value="ECO:0007669"/>
    <property type="project" value="UniProtKB-UniRule"/>
</dbReference>
<comment type="function">
    <text evidence="6">Bidirectionally degrades single-stranded DNA into large acid-insoluble oligonucleotides, which are then degraded further into small acid-soluble oligonucleotides.</text>
</comment>
<dbReference type="EMBL" id="MGDX01000014">
    <property type="protein sequence ID" value="OGL71383.1"/>
    <property type="molecule type" value="Genomic_DNA"/>
</dbReference>
<evidence type="ECO:0000313" key="7">
    <source>
        <dbReference type="EMBL" id="OGL71383.1"/>
    </source>
</evidence>
<keyword evidence="5 6" id="KW-0269">Exonuclease</keyword>
<dbReference type="HAMAP" id="MF_00337">
    <property type="entry name" value="Exonuc_7_S"/>
    <property type="match status" value="1"/>
</dbReference>
<comment type="caution">
    <text evidence="7">The sequence shown here is derived from an EMBL/GenBank/DDBJ whole genome shotgun (WGS) entry which is preliminary data.</text>
</comment>
<dbReference type="Pfam" id="PF02609">
    <property type="entry name" value="Exonuc_VII_S"/>
    <property type="match status" value="1"/>
</dbReference>
<comment type="catalytic activity">
    <reaction evidence="6">
        <text>Exonucleolytic cleavage in either 5'- to 3'- or 3'- to 5'-direction to yield nucleoside 5'-phosphates.</text>
        <dbReference type="EC" id="3.1.11.6"/>
    </reaction>
</comment>
<protein>
    <recommendedName>
        <fullName evidence="6">Exodeoxyribonuclease 7 small subunit</fullName>
        <ecNumber evidence="6">3.1.11.6</ecNumber>
    </recommendedName>
    <alternativeName>
        <fullName evidence="6">Exodeoxyribonuclease VII small subunit</fullName>
        <shortName evidence="6">Exonuclease VII small subunit</shortName>
    </alternativeName>
</protein>
<dbReference type="Gene3D" id="1.10.287.1040">
    <property type="entry name" value="Exonuclease VII, small subunit"/>
    <property type="match status" value="1"/>
</dbReference>
<dbReference type="NCBIfam" id="TIGR01280">
    <property type="entry name" value="xseB"/>
    <property type="match status" value="1"/>
</dbReference>
<dbReference type="Proteomes" id="UP000177097">
    <property type="component" value="Unassembled WGS sequence"/>
</dbReference>
<dbReference type="AlphaFoldDB" id="A0A1F7TZC8"/>
<dbReference type="EC" id="3.1.11.6" evidence="6"/>
<evidence type="ECO:0000313" key="8">
    <source>
        <dbReference type="Proteomes" id="UP000177097"/>
    </source>
</evidence>
<evidence type="ECO:0000256" key="5">
    <source>
        <dbReference type="ARBA" id="ARBA00022839"/>
    </source>
</evidence>
<organism evidence="7 8">
    <name type="scientific">Candidatus Uhrbacteria bacterium RIFCSPHIGHO2_02_FULL_53_13</name>
    <dbReference type="NCBI Taxonomy" id="1802389"/>
    <lineage>
        <taxon>Bacteria</taxon>
        <taxon>Candidatus Uhriibacteriota</taxon>
    </lineage>
</organism>
<dbReference type="PANTHER" id="PTHR34137">
    <property type="entry name" value="EXODEOXYRIBONUCLEASE 7 SMALL SUBUNIT"/>
    <property type="match status" value="1"/>
</dbReference>
<comment type="similarity">
    <text evidence="1 6">Belongs to the XseB family.</text>
</comment>
<accession>A0A1F7TZC8</accession>
<evidence type="ECO:0000256" key="1">
    <source>
        <dbReference type="ARBA" id="ARBA00009998"/>
    </source>
</evidence>
<dbReference type="GO" id="GO:0005829">
    <property type="term" value="C:cytosol"/>
    <property type="evidence" value="ECO:0007669"/>
    <property type="project" value="TreeGrafter"/>
</dbReference>
<keyword evidence="2 6" id="KW-0963">Cytoplasm</keyword>
<keyword evidence="4 6" id="KW-0378">Hydrolase</keyword>
<reference evidence="7 8" key="1">
    <citation type="journal article" date="2016" name="Nat. Commun.">
        <title>Thousands of microbial genomes shed light on interconnected biogeochemical processes in an aquifer system.</title>
        <authorList>
            <person name="Anantharaman K."/>
            <person name="Brown C.T."/>
            <person name="Hug L.A."/>
            <person name="Sharon I."/>
            <person name="Castelle C.J."/>
            <person name="Probst A.J."/>
            <person name="Thomas B.C."/>
            <person name="Singh A."/>
            <person name="Wilkins M.J."/>
            <person name="Karaoz U."/>
            <person name="Brodie E.L."/>
            <person name="Williams K.H."/>
            <person name="Hubbard S.S."/>
            <person name="Banfield J.F."/>
        </authorList>
    </citation>
    <scope>NUCLEOTIDE SEQUENCE [LARGE SCALE GENOMIC DNA]</scope>
</reference>
<evidence type="ECO:0000256" key="6">
    <source>
        <dbReference type="HAMAP-Rule" id="MF_00337"/>
    </source>
</evidence>
<dbReference type="GO" id="GO:0009318">
    <property type="term" value="C:exodeoxyribonuclease VII complex"/>
    <property type="evidence" value="ECO:0007669"/>
    <property type="project" value="UniProtKB-UniRule"/>
</dbReference>
<evidence type="ECO:0000256" key="3">
    <source>
        <dbReference type="ARBA" id="ARBA00022722"/>
    </source>
</evidence>
<keyword evidence="3 6" id="KW-0540">Nuclease</keyword>
<dbReference type="PANTHER" id="PTHR34137:SF1">
    <property type="entry name" value="EXODEOXYRIBONUCLEASE 7 SMALL SUBUNIT"/>
    <property type="match status" value="1"/>
</dbReference>
<dbReference type="InterPro" id="IPR003761">
    <property type="entry name" value="Exonuc_VII_S"/>
</dbReference>
<gene>
    <name evidence="6" type="primary">xseB</name>
    <name evidence="7" type="ORF">A3C17_04450</name>
</gene>
<dbReference type="PIRSF" id="PIRSF006488">
    <property type="entry name" value="Exonuc_VII_S"/>
    <property type="match status" value="1"/>
</dbReference>
<dbReference type="GO" id="GO:0006308">
    <property type="term" value="P:DNA catabolic process"/>
    <property type="evidence" value="ECO:0007669"/>
    <property type="project" value="UniProtKB-UniRule"/>
</dbReference>
<dbReference type="STRING" id="1802389.A3C17_04450"/>
<dbReference type="InterPro" id="IPR037004">
    <property type="entry name" value="Exonuc_VII_ssu_sf"/>
</dbReference>
<evidence type="ECO:0000256" key="2">
    <source>
        <dbReference type="ARBA" id="ARBA00022490"/>
    </source>
</evidence>
<sequence>MSSKTLTTFKAAYAELEKIAEGFESNAFDLEKGLKDFERGLELAEFCKKHLNDMEVRVKEIQGKYQV</sequence>
<evidence type="ECO:0000256" key="4">
    <source>
        <dbReference type="ARBA" id="ARBA00022801"/>
    </source>
</evidence>
<comment type="subunit">
    <text evidence="6">Heterooligomer composed of large and small subunits.</text>
</comment>
<dbReference type="SUPFAM" id="SSF116842">
    <property type="entry name" value="XseB-like"/>
    <property type="match status" value="1"/>
</dbReference>